<evidence type="ECO:0000313" key="2">
    <source>
        <dbReference type="EMBL" id="PGH01327.1"/>
    </source>
</evidence>
<proteinExistence type="predicted"/>
<feature type="domain" description="BTB" evidence="1">
    <location>
        <begin position="14"/>
        <end position="76"/>
    </location>
</feature>
<accession>A0A2B7WXN4</accession>
<name>A0A2B7WXN4_POLH7</name>
<dbReference type="EMBL" id="PDNA01000238">
    <property type="protein sequence ID" value="PGH01327.1"/>
    <property type="molecule type" value="Genomic_DNA"/>
</dbReference>
<dbReference type="CDD" id="cd18186">
    <property type="entry name" value="BTB_POZ_ZBTB_KLHL-like"/>
    <property type="match status" value="1"/>
</dbReference>
<comment type="caution">
    <text evidence="2">The sequence shown here is derived from an EMBL/GenBank/DDBJ whole genome shotgun (WGS) entry which is preliminary data.</text>
</comment>
<dbReference type="PROSITE" id="PS50097">
    <property type="entry name" value="BTB"/>
    <property type="match status" value="1"/>
</dbReference>
<gene>
    <name evidence="2" type="ORF">AJ80_09017</name>
</gene>
<organism evidence="2 3">
    <name type="scientific">Polytolypa hystricis (strain UAMH7299)</name>
    <dbReference type="NCBI Taxonomy" id="1447883"/>
    <lineage>
        <taxon>Eukaryota</taxon>
        <taxon>Fungi</taxon>
        <taxon>Dikarya</taxon>
        <taxon>Ascomycota</taxon>
        <taxon>Pezizomycotina</taxon>
        <taxon>Eurotiomycetes</taxon>
        <taxon>Eurotiomycetidae</taxon>
        <taxon>Onygenales</taxon>
        <taxon>Onygenales incertae sedis</taxon>
        <taxon>Polytolypa</taxon>
    </lineage>
</organism>
<evidence type="ECO:0000259" key="1">
    <source>
        <dbReference type="PROSITE" id="PS50097"/>
    </source>
</evidence>
<keyword evidence="3" id="KW-1185">Reference proteome</keyword>
<evidence type="ECO:0000313" key="3">
    <source>
        <dbReference type="Proteomes" id="UP000224634"/>
    </source>
</evidence>
<dbReference type="OrthoDB" id="5275938at2759"/>
<dbReference type="Proteomes" id="UP000224634">
    <property type="component" value="Unassembled WGS sequence"/>
</dbReference>
<dbReference type="InterPro" id="IPR011333">
    <property type="entry name" value="SKP1/BTB/POZ_sf"/>
</dbReference>
<dbReference type="InterPro" id="IPR000210">
    <property type="entry name" value="BTB/POZ_dom"/>
</dbReference>
<protein>
    <recommendedName>
        <fullName evidence="1">BTB domain-containing protein</fullName>
    </recommendedName>
</protein>
<sequence>MTLPAPLERIEYEGDVIILCPTVSFLVFRDVLETSSPYFWARIHHRPEGEPPDNPLEITLREDNVDALRLVLKFLHGVLIDWYDPWPFDVMISISKMWYKYSCSAFLNPEAVVQRCLAAIPEIRWTVCLMYKMMVAAFWLDNDAWFRHASRKFALTVSRRALEAVLQMDPELPRQLEVDITTMRESYLEMCIRNIDRIIASAHNDIGEFQGHEPPAEECLTCSTVTDDVGTLFCPLCDALLYPVTVCSNTSRLHILLNSLEKNKLWPLMDLYELSIGLIGARALRMLPPTHVCGGGSDCKLRDAGRRIVVLANWMCDFMGEDLSIVHKEFEDDILCVYSNEMG</sequence>
<dbReference type="AlphaFoldDB" id="A0A2B7WXN4"/>
<reference evidence="2 3" key="1">
    <citation type="submission" date="2017-10" db="EMBL/GenBank/DDBJ databases">
        <title>Comparative genomics in systemic dimorphic fungi from Ajellomycetaceae.</title>
        <authorList>
            <person name="Munoz J.F."/>
            <person name="Mcewen J.G."/>
            <person name="Clay O.K."/>
            <person name="Cuomo C.A."/>
        </authorList>
    </citation>
    <scope>NUCLEOTIDE SEQUENCE [LARGE SCALE GENOMIC DNA]</scope>
    <source>
        <strain evidence="2 3">UAMH7299</strain>
    </source>
</reference>
<dbReference type="SUPFAM" id="SSF54695">
    <property type="entry name" value="POZ domain"/>
    <property type="match status" value="1"/>
</dbReference>